<dbReference type="RefSeq" id="WP_014553416.1">
    <property type="nucleotide sequence ID" value="NC_017455.1"/>
</dbReference>
<dbReference type="SUPFAM" id="SSF52540">
    <property type="entry name" value="P-loop containing nucleoside triphosphate hydrolases"/>
    <property type="match status" value="1"/>
</dbReference>
<gene>
    <name evidence="1" type="ordered locus">Hprae_1252</name>
</gene>
<accession>E3DMI1</accession>
<evidence type="ECO:0000313" key="1">
    <source>
        <dbReference type="EMBL" id="ADO77389.1"/>
    </source>
</evidence>
<dbReference type="Proteomes" id="UP000006866">
    <property type="component" value="Chromosome"/>
</dbReference>
<dbReference type="HOGENOM" id="CLU_056712_0_0_9"/>
<dbReference type="OrthoDB" id="5429664at2"/>
<protein>
    <recommendedName>
        <fullName evidence="3">Asp23/Gls24 family envelope stress response protein</fullName>
    </recommendedName>
</protein>
<organism evidence="1 2">
    <name type="scientific">Halanaerobium praevalens (strain ATCC 33744 / DSM 2228 / GSL)</name>
    <dbReference type="NCBI Taxonomy" id="572479"/>
    <lineage>
        <taxon>Bacteria</taxon>
        <taxon>Bacillati</taxon>
        <taxon>Bacillota</taxon>
        <taxon>Clostridia</taxon>
        <taxon>Halanaerobiales</taxon>
        <taxon>Halanaerobiaceae</taxon>
        <taxon>Halanaerobium</taxon>
    </lineage>
</organism>
<dbReference type="EMBL" id="CP002175">
    <property type="protein sequence ID" value="ADO77389.1"/>
    <property type="molecule type" value="Genomic_DNA"/>
</dbReference>
<dbReference type="STRING" id="572479.Hprae_1252"/>
<dbReference type="eggNOG" id="COG1302">
    <property type="taxonomic scope" value="Bacteria"/>
</dbReference>
<evidence type="ECO:0008006" key="3">
    <source>
        <dbReference type="Google" id="ProtNLM"/>
    </source>
</evidence>
<evidence type="ECO:0000313" key="2">
    <source>
        <dbReference type="Proteomes" id="UP000006866"/>
    </source>
</evidence>
<reference evidence="1 2" key="2">
    <citation type="journal article" date="2011" name="Stand. Genomic Sci.">
        <title>Complete genome sequence of the extremely halophilic Halanaerobium praevalens type strain (GSL).</title>
        <authorList>
            <person name="Ivanova N."/>
            <person name="Sikorski J."/>
            <person name="Chertkov O."/>
            <person name="Nolan M."/>
            <person name="Lucas S."/>
            <person name="Hammon N."/>
            <person name="Deshpande S."/>
            <person name="Cheng J.F."/>
            <person name="Tapia R."/>
            <person name="Han C."/>
            <person name="Goodwin L."/>
            <person name="Pitluck S."/>
            <person name="Huntemann M."/>
            <person name="Liolios K."/>
            <person name="Pagani I."/>
            <person name="Mavromatis K."/>
            <person name="Ovchinikova G."/>
            <person name="Pati A."/>
            <person name="Chen A."/>
            <person name="Palaniappan K."/>
            <person name="Land M."/>
            <person name="Hauser L."/>
            <person name="Brambilla E.M."/>
            <person name="Kannan K.P."/>
            <person name="Rohde M."/>
            <person name="Tindall B.J."/>
            <person name="Goker M."/>
            <person name="Detter J.C."/>
            <person name="Woyke T."/>
            <person name="Bristow J."/>
            <person name="Eisen J.A."/>
            <person name="Markowitz V."/>
            <person name="Hugenholtz P."/>
            <person name="Kyrpides N.C."/>
            <person name="Klenk H.P."/>
            <person name="Lapidus A."/>
        </authorList>
    </citation>
    <scope>NUCLEOTIDE SEQUENCE [LARGE SCALE GENOMIC DNA]</scope>
    <source>
        <strain evidence="2">ATCC 33744 / DSM 2228 / GSL</strain>
    </source>
</reference>
<name>E3DMI1_HALPG</name>
<dbReference type="PATRIC" id="fig|572479.3.peg.1266"/>
<dbReference type="InterPro" id="IPR027417">
    <property type="entry name" value="P-loop_NTPase"/>
</dbReference>
<dbReference type="AlphaFoldDB" id="E3DMI1"/>
<keyword evidence="2" id="KW-1185">Reference proteome</keyword>
<dbReference type="eggNOG" id="COG0464">
    <property type="taxonomic scope" value="Bacteria"/>
</dbReference>
<proteinExistence type="predicted"/>
<dbReference type="Gene3D" id="3.40.50.300">
    <property type="entry name" value="P-loop containing nucleotide triphosphate hydrolases"/>
    <property type="match status" value="1"/>
</dbReference>
<sequence>MKVFSLVGASGTGKSHRAVLLANKYQIPLIIDDGLLIYDGKIMAGSSAKREISKMAAIRRALFYDQKQTEAVKSCLKKIKADKILILGTSLGMVERIEERLELGGIDQYINIEDISSAQEIEKALSVRNNEGKHVIPVPTIEVEKDFSGYLLHSLELFFKKDNKTFRHEKSIVRPKFSFYGNLSISNRVLVDLIENSLNNYQGISSFKKIKVEEIDSHLFVNLSLEIVYGPNLIKFANKFKAVLREYLENNTGIKVEKINLEIYSLKLSSQEFGR</sequence>
<dbReference type="KEGG" id="hpk:Hprae_1252"/>
<reference evidence="2" key="1">
    <citation type="submission" date="2010-10" db="EMBL/GenBank/DDBJ databases">
        <title>The complete genome of Halanaerobium praevalens DSM 2228.</title>
        <authorList>
            <consortium name="US DOE Joint Genome Institute (JGI-PGF)"/>
            <person name="Lucas S."/>
            <person name="Copeland A."/>
            <person name="Lapidus A."/>
            <person name="Glavina del Rio T."/>
            <person name="Dalin E."/>
            <person name="Tice H."/>
            <person name="Bruce D."/>
            <person name="Goodwin L."/>
            <person name="Pitluck S."/>
            <person name="Kyrpides N."/>
            <person name="Mavromatis K."/>
            <person name="Ivanova N."/>
            <person name="Ovchinnikova G."/>
            <person name="Chertkov O."/>
            <person name="Detter J.C."/>
            <person name="Han C."/>
            <person name="Larimer F."/>
            <person name="Land M."/>
            <person name="Hauser L."/>
            <person name="Markowitz V."/>
            <person name="Cheng J.-F."/>
            <person name="Hugenholtz P."/>
            <person name="Woyke T."/>
            <person name="Wu D."/>
            <person name="Tindall B."/>
            <person name="Pomrenke H.G."/>
            <person name="Brambilla E."/>
            <person name="Klenk H.-P."/>
            <person name="Eisen J.A."/>
        </authorList>
    </citation>
    <scope>NUCLEOTIDE SEQUENCE [LARGE SCALE GENOMIC DNA]</scope>
    <source>
        <strain evidence="2">ATCC 33744 / DSM 2228 / GSL</strain>
    </source>
</reference>